<dbReference type="AlphaFoldDB" id="A0A8H5TCS1"/>
<keyword evidence="3" id="KW-1185">Reference proteome</keyword>
<evidence type="ECO:0000313" key="3">
    <source>
        <dbReference type="Proteomes" id="UP000562682"/>
    </source>
</evidence>
<dbReference type="Proteomes" id="UP000562682">
    <property type="component" value="Unassembled WGS sequence"/>
</dbReference>
<dbReference type="EMBL" id="JAAOAK010000385">
    <property type="protein sequence ID" value="KAF5668771.1"/>
    <property type="molecule type" value="Genomic_DNA"/>
</dbReference>
<evidence type="ECO:0000313" key="2">
    <source>
        <dbReference type="EMBL" id="KAF5668771.1"/>
    </source>
</evidence>
<dbReference type="InterPro" id="IPR000210">
    <property type="entry name" value="BTB/POZ_dom"/>
</dbReference>
<comment type="caution">
    <text evidence="2">The sequence shown here is derived from an EMBL/GenBank/DDBJ whole genome shotgun (WGS) entry which is preliminary data.</text>
</comment>
<dbReference type="SUPFAM" id="SSF54695">
    <property type="entry name" value="POZ domain"/>
    <property type="match status" value="1"/>
</dbReference>
<accession>A0A8H5TCS1</accession>
<dbReference type="Pfam" id="PF00651">
    <property type="entry name" value="BTB"/>
    <property type="match status" value="1"/>
</dbReference>
<dbReference type="CDD" id="cd18186">
    <property type="entry name" value="BTB_POZ_ZBTB_KLHL-like"/>
    <property type="match status" value="1"/>
</dbReference>
<dbReference type="PROSITE" id="PS50097">
    <property type="entry name" value="BTB"/>
    <property type="match status" value="1"/>
</dbReference>
<dbReference type="Gene3D" id="3.30.710.10">
    <property type="entry name" value="Potassium Channel Kv1.1, Chain A"/>
    <property type="match status" value="1"/>
</dbReference>
<protein>
    <submittedName>
        <fullName evidence="2">Btb poz domain-containing protein</fullName>
    </submittedName>
</protein>
<reference evidence="2 3" key="1">
    <citation type="submission" date="2020-05" db="EMBL/GenBank/DDBJ databases">
        <title>Identification and distribution of gene clusters putatively required for synthesis of sphingolipid metabolism inhibitors in phylogenetically diverse species of the filamentous fungus Fusarium.</title>
        <authorList>
            <person name="Kim H.-S."/>
            <person name="Busman M."/>
            <person name="Brown D.W."/>
            <person name="Divon H."/>
            <person name="Uhlig S."/>
            <person name="Proctor R.H."/>
        </authorList>
    </citation>
    <scope>NUCLEOTIDE SEQUENCE [LARGE SCALE GENOMIC DNA]</scope>
    <source>
        <strain evidence="2 3">NRRL 25311</strain>
    </source>
</reference>
<dbReference type="InterPro" id="IPR011333">
    <property type="entry name" value="SKP1/BTB/POZ_sf"/>
</dbReference>
<organism evidence="2 3">
    <name type="scientific">Fusarium denticulatum</name>
    <dbReference type="NCBI Taxonomy" id="48507"/>
    <lineage>
        <taxon>Eukaryota</taxon>
        <taxon>Fungi</taxon>
        <taxon>Dikarya</taxon>
        <taxon>Ascomycota</taxon>
        <taxon>Pezizomycotina</taxon>
        <taxon>Sordariomycetes</taxon>
        <taxon>Hypocreomycetidae</taxon>
        <taxon>Hypocreales</taxon>
        <taxon>Nectriaceae</taxon>
        <taxon>Fusarium</taxon>
        <taxon>Fusarium fujikuroi species complex</taxon>
    </lineage>
</organism>
<gene>
    <name evidence="2" type="ORF">FDENT_11700</name>
</gene>
<sequence>MANETGPEIVDIVTDGDVILVVGPDKRKLRVKSMLLMAASKPFSAMLGPSWKEGHDMRQHGGSHEVLLPDDNASAMEIICSVIHFQNHKIPQTLPASDVLAVTLAADKYDFLNAIQLAQRAWLWEVKVKPEDLMLLAAVAYLIRDAQAFRDITAALVLNHHGSYLALSGEDTESIMPWEVLYLLEEQRGFARLQLSHILISGVNLGQCSCPYGWTSKQTSAYIRQLFFEDLWPANFYKMSISGALQKAELMPDPVPLETSNPCANARYHQVPAYRQNLTVAIERLNKSVGLCLECVREGSDTFMCIQRSHRSKD</sequence>
<name>A0A8H5TCS1_9HYPO</name>
<evidence type="ECO:0000259" key="1">
    <source>
        <dbReference type="PROSITE" id="PS50097"/>
    </source>
</evidence>
<proteinExistence type="predicted"/>
<feature type="domain" description="BTB" evidence="1">
    <location>
        <begin position="16"/>
        <end position="92"/>
    </location>
</feature>